<dbReference type="EMBL" id="MU002193">
    <property type="protein sequence ID" value="KAF2788717.1"/>
    <property type="molecule type" value="Genomic_DNA"/>
</dbReference>
<name>A0A6A6WYB6_9PLEO</name>
<organism evidence="1 2">
    <name type="scientific">Melanomma pulvis-pyrius CBS 109.77</name>
    <dbReference type="NCBI Taxonomy" id="1314802"/>
    <lineage>
        <taxon>Eukaryota</taxon>
        <taxon>Fungi</taxon>
        <taxon>Dikarya</taxon>
        <taxon>Ascomycota</taxon>
        <taxon>Pezizomycotina</taxon>
        <taxon>Dothideomycetes</taxon>
        <taxon>Pleosporomycetidae</taxon>
        <taxon>Pleosporales</taxon>
        <taxon>Melanommataceae</taxon>
        <taxon>Melanomma</taxon>
    </lineage>
</organism>
<keyword evidence="2" id="KW-1185">Reference proteome</keyword>
<dbReference type="AlphaFoldDB" id="A0A6A6WYB6"/>
<dbReference type="OrthoDB" id="3941079at2759"/>
<proteinExistence type="predicted"/>
<accession>A0A6A6WYB6</accession>
<reference evidence="1" key="1">
    <citation type="journal article" date="2020" name="Stud. Mycol.">
        <title>101 Dothideomycetes genomes: a test case for predicting lifestyles and emergence of pathogens.</title>
        <authorList>
            <person name="Haridas S."/>
            <person name="Albert R."/>
            <person name="Binder M."/>
            <person name="Bloem J."/>
            <person name="Labutti K."/>
            <person name="Salamov A."/>
            <person name="Andreopoulos B."/>
            <person name="Baker S."/>
            <person name="Barry K."/>
            <person name="Bills G."/>
            <person name="Bluhm B."/>
            <person name="Cannon C."/>
            <person name="Castanera R."/>
            <person name="Culley D."/>
            <person name="Daum C."/>
            <person name="Ezra D."/>
            <person name="Gonzalez J."/>
            <person name="Henrissat B."/>
            <person name="Kuo A."/>
            <person name="Liang C."/>
            <person name="Lipzen A."/>
            <person name="Lutzoni F."/>
            <person name="Magnuson J."/>
            <person name="Mondo S."/>
            <person name="Nolan M."/>
            <person name="Ohm R."/>
            <person name="Pangilinan J."/>
            <person name="Park H.-J."/>
            <person name="Ramirez L."/>
            <person name="Alfaro M."/>
            <person name="Sun H."/>
            <person name="Tritt A."/>
            <person name="Yoshinaga Y."/>
            <person name="Zwiers L.-H."/>
            <person name="Turgeon B."/>
            <person name="Goodwin S."/>
            <person name="Spatafora J."/>
            <person name="Crous P."/>
            <person name="Grigoriev I."/>
        </authorList>
    </citation>
    <scope>NUCLEOTIDE SEQUENCE</scope>
    <source>
        <strain evidence="1">CBS 109.77</strain>
    </source>
</reference>
<evidence type="ECO:0000313" key="1">
    <source>
        <dbReference type="EMBL" id="KAF2788717.1"/>
    </source>
</evidence>
<gene>
    <name evidence="1" type="ORF">K505DRAFT_341860</name>
</gene>
<sequence>MRNILATITILAMGAYCHHLEKQIPLADFTRTRKAPMRYCDNLADGFSVAPETFIVYLRPGHSFKHHSHAVGRDMTPYVEHSFDQLYPEKVVYNCVNVNDDLLDAIRNDPGVDWVGCRHTPGAIPA</sequence>
<dbReference type="Proteomes" id="UP000799757">
    <property type="component" value="Unassembled WGS sequence"/>
</dbReference>
<protein>
    <submittedName>
        <fullName evidence="1">Uncharacterized protein</fullName>
    </submittedName>
</protein>
<evidence type="ECO:0000313" key="2">
    <source>
        <dbReference type="Proteomes" id="UP000799757"/>
    </source>
</evidence>